<keyword evidence="1" id="KW-0614">Plasmid</keyword>
<accession>A0A455UHY3</accession>
<protein>
    <recommendedName>
        <fullName evidence="3">HD domain-containing protein</fullName>
    </recommendedName>
</protein>
<sequence>MIDEAFEYEGADPSSLAAAAHDIGKTVSHAKQDGQWVRLSYHDKQSGRLLAKFPAWWELPEDERAILLLAVKYEHSPNLMPVAFPGLSSKGCAAQSLSSSSCEIDGLATRGETQGA</sequence>
<geneLocation type="plasmid" evidence="2">
    <name>pbaa-803-a dna</name>
</geneLocation>
<dbReference type="AlphaFoldDB" id="A0A455UHY3"/>
<evidence type="ECO:0000313" key="2">
    <source>
        <dbReference type="Proteomes" id="UP000320231"/>
    </source>
</evidence>
<name>A0A455UHY3_9GAMM</name>
<organism evidence="1 2">
    <name type="scientific">Vreelandella sulfidaeris</name>
    <dbReference type="NCBI Taxonomy" id="115553"/>
    <lineage>
        <taxon>Bacteria</taxon>
        <taxon>Pseudomonadati</taxon>
        <taxon>Pseudomonadota</taxon>
        <taxon>Gammaproteobacteria</taxon>
        <taxon>Oceanospirillales</taxon>
        <taxon>Halomonadaceae</taxon>
        <taxon>Vreelandella</taxon>
    </lineage>
</organism>
<dbReference type="EMBL" id="AP019515">
    <property type="protein sequence ID" value="BBI65725.1"/>
    <property type="molecule type" value="Genomic_DNA"/>
</dbReference>
<proteinExistence type="predicted"/>
<dbReference type="KEGG" id="hsr:HSBAA_PA_3280"/>
<evidence type="ECO:0008006" key="3">
    <source>
        <dbReference type="Google" id="ProtNLM"/>
    </source>
</evidence>
<evidence type="ECO:0000313" key="1">
    <source>
        <dbReference type="EMBL" id="BBI65725.1"/>
    </source>
</evidence>
<dbReference type="Proteomes" id="UP000320231">
    <property type="component" value="Plasmid pBAA-803-A"/>
</dbReference>
<reference evidence="1 2" key="1">
    <citation type="journal article" date="2019" name="Microbiol. Resour. Announc.">
        <title>Complete Genome Sequence of Halomonas sulfidaeris Strain Esulfide1 Isolated from a Metal Sulfide Rock at a Depth of 2,200 Meters, Obtained Using Nanopore Sequencing.</title>
        <authorList>
            <person name="Saito M."/>
            <person name="Nishigata A."/>
            <person name="Galipon J."/>
            <person name="Arakawa K."/>
        </authorList>
    </citation>
    <scope>NUCLEOTIDE SEQUENCE [LARGE SCALE GENOMIC DNA]</scope>
    <source>
        <strain evidence="1 2">ATCC BAA-803</strain>
        <plasmid evidence="2">pbaa-803-a dna</plasmid>
    </source>
</reference>
<gene>
    <name evidence="1" type="ORF">HSBAA_PA_3280</name>
</gene>